<sequence>MVMKSLIILTLGLASTMAYALMPLKDEKIIELAKVSMEEHLQEEGLTIDDAKVALAFKDRFDKATIYFEVDEHHGEPEIYVVICRDNKCYLNYR</sequence>
<evidence type="ECO:0000313" key="4">
    <source>
        <dbReference type="Proteomes" id="UP000279760"/>
    </source>
</evidence>
<evidence type="ECO:0000256" key="1">
    <source>
        <dbReference type="SAM" id="SignalP"/>
    </source>
</evidence>
<keyword evidence="1" id="KW-0732">Signal</keyword>
<proteinExistence type="predicted"/>
<evidence type="ECO:0000313" key="2">
    <source>
        <dbReference type="EMBL" id="AYV19806.1"/>
    </source>
</evidence>
<feature type="signal peptide" evidence="1">
    <location>
        <begin position="1"/>
        <end position="20"/>
    </location>
</feature>
<dbReference type="EMBL" id="CP033577">
    <property type="protein sequence ID" value="AYV19814.1"/>
    <property type="molecule type" value="Genomic_DNA"/>
</dbReference>
<dbReference type="AlphaFoldDB" id="A0A3G4V4V8"/>
<dbReference type="Proteomes" id="UP000279760">
    <property type="component" value="Chromosome 1"/>
</dbReference>
<organism evidence="2 4">
    <name type="scientific">Vibrio mediterranei</name>
    <dbReference type="NCBI Taxonomy" id="689"/>
    <lineage>
        <taxon>Bacteria</taxon>
        <taxon>Pseudomonadati</taxon>
        <taxon>Pseudomonadota</taxon>
        <taxon>Gammaproteobacteria</taxon>
        <taxon>Vibrionales</taxon>
        <taxon>Vibrionaceae</taxon>
        <taxon>Vibrio</taxon>
    </lineage>
</organism>
<evidence type="ECO:0008006" key="5">
    <source>
        <dbReference type="Google" id="ProtNLM"/>
    </source>
</evidence>
<feature type="chain" id="PRO_5036338806" description="PepSY domain-containing protein" evidence="1">
    <location>
        <begin position="21"/>
        <end position="94"/>
    </location>
</feature>
<gene>
    <name evidence="2" type="ORF">ECB94_00205</name>
    <name evidence="3" type="ORF">ECB94_00250</name>
</gene>
<evidence type="ECO:0000313" key="3">
    <source>
        <dbReference type="EMBL" id="AYV19814.1"/>
    </source>
</evidence>
<dbReference type="EMBL" id="CP033577">
    <property type="protein sequence ID" value="AYV19806.1"/>
    <property type="molecule type" value="Genomic_DNA"/>
</dbReference>
<name>A0A3G4V4V8_9VIBR</name>
<reference evidence="2 4" key="1">
    <citation type="submission" date="2018-11" db="EMBL/GenBank/DDBJ databases">
        <title>Complete Genome Sequence of Vbrio mediterranei 117-T6: a Potential Pathogen Bacteria Isolated from the Conchocelis of Pyropia.</title>
        <authorList>
            <person name="Liu Q."/>
        </authorList>
    </citation>
    <scope>NUCLEOTIDE SEQUENCE [LARGE SCALE GENOMIC DNA]</scope>
    <source>
        <strain evidence="2 4">117-T6</strain>
    </source>
</reference>
<protein>
    <recommendedName>
        <fullName evidence="5">PepSY domain-containing protein</fullName>
    </recommendedName>
</protein>
<accession>A0A3G4V4V8</accession>